<keyword evidence="1" id="KW-1133">Transmembrane helix</keyword>
<evidence type="ECO:0000256" key="1">
    <source>
        <dbReference type="SAM" id="Phobius"/>
    </source>
</evidence>
<evidence type="ECO:0000313" key="3">
    <source>
        <dbReference type="Proteomes" id="UP000269793"/>
    </source>
</evidence>
<gene>
    <name evidence="2" type="ORF">DNF11_2261</name>
</gene>
<reference evidence="2 3" key="1">
    <citation type="submission" date="2018-10" db="EMBL/GenBank/DDBJ databases">
        <title>Complete genome sequence of Malassezia restricta CBS 7877.</title>
        <authorList>
            <person name="Morand S.C."/>
            <person name="Bertignac M."/>
            <person name="Iltis A."/>
            <person name="Kolder I."/>
            <person name="Pirovano W."/>
            <person name="Jourdain R."/>
            <person name="Clavaud C."/>
        </authorList>
    </citation>
    <scope>NUCLEOTIDE SEQUENCE [LARGE SCALE GENOMIC DNA]</scope>
    <source>
        <strain evidence="2 3">CBS 7877</strain>
    </source>
</reference>
<sequence length="170" mass="19751">MVLDAHDGLAIKAFTCVLIVLTSYLAIRTMYRTIRHMLSMVTFMIRWGLVLYLLFFLWLWWTEGRDQSGLHQSLAATYSMVQNAGVAAATLLWQLSQRPDTWQSIARHAHSVLQPSKPKHRRTPKRRGTHAAEDDLAELVHALGWEKWLDSLVYPQKNKKRWNPMPTGWK</sequence>
<keyword evidence="1" id="KW-0812">Transmembrane</keyword>
<dbReference type="AlphaFoldDB" id="A0A3G2S528"/>
<evidence type="ECO:0000313" key="2">
    <source>
        <dbReference type="EMBL" id="AYO43211.1"/>
    </source>
</evidence>
<organism evidence="2 3">
    <name type="scientific">Malassezia restricta (strain ATCC 96810 / NBRC 103918 / CBS 7877)</name>
    <name type="common">Seborrheic dermatitis infection agent</name>
    <dbReference type="NCBI Taxonomy" id="425264"/>
    <lineage>
        <taxon>Eukaryota</taxon>
        <taxon>Fungi</taxon>
        <taxon>Dikarya</taxon>
        <taxon>Basidiomycota</taxon>
        <taxon>Ustilaginomycotina</taxon>
        <taxon>Malasseziomycetes</taxon>
        <taxon>Malasseziales</taxon>
        <taxon>Malasseziaceae</taxon>
        <taxon>Malassezia</taxon>
    </lineage>
</organism>
<feature type="transmembrane region" description="Helical" evidence="1">
    <location>
        <begin position="12"/>
        <end position="31"/>
    </location>
</feature>
<accession>A0A3G2S528</accession>
<name>A0A3G2S528_MALR7</name>
<dbReference type="Proteomes" id="UP000269793">
    <property type="component" value="Chromosome IV"/>
</dbReference>
<keyword evidence="3" id="KW-1185">Reference proteome</keyword>
<dbReference type="VEuPathDB" id="FungiDB:DNF11_2261"/>
<feature type="transmembrane region" description="Helical" evidence="1">
    <location>
        <begin position="43"/>
        <end position="61"/>
    </location>
</feature>
<keyword evidence="1" id="KW-0472">Membrane</keyword>
<proteinExistence type="predicted"/>
<dbReference type="EMBL" id="CP033151">
    <property type="protein sequence ID" value="AYO43211.1"/>
    <property type="molecule type" value="Genomic_DNA"/>
</dbReference>
<protein>
    <submittedName>
        <fullName evidence="2">Uncharacterized protein</fullName>
    </submittedName>
</protein>